<dbReference type="OrthoDB" id="9773856at2"/>
<evidence type="ECO:0000256" key="1">
    <source>
        <dbReference type="ARBA" id="ARBA00022801"/>
    </source>
</evidence>
<name>A0A4V2JEE3_9HYPH</name>
<proteinExistence type="predicted"/>
<evidence type="ECO:0000313" key="3">
    <source>
        <dbReference type="EMBL" id="TBN54856.1"/>
    </source>
</evidence>
<dbReference type="Pfam" id="PF00149">
    <property type="entry name" value="Metallophos"/>
    <property type="match status" value="1"/>
</dbReference>
<sequence length="421" mass="45420">MPDFRFLHAADLHLDSPLLGLAGRSPDFAARVEEASRAALDALVALAIGELCRFVLLAGDVFDGDLRNIKAGLFFVSRMRKLNDAGIPVFIILGNHDAENRFMARLEFPENVHLFSTKKAETRTIEGLDVAIHGRSFPQRDVVENIAQEYPPPLAGAFNVGLLHTACIGHEGEHAAYAPCSVEQLRNHGYDYWALGHIHDRRVLSERPHVLYPGNLQGRSARETGPKGATLVHVADGLVDKIEHRDLDSVRWANRTVDVAGAETLNDALAAIRAAMDEETATSDGRPLALRLKLTGVTSLHGELTLKRALLRDEAETIAAGLSAEVWLEKLSLATRMPPAPAGSVDPTVAGQIAAGVAGIAEDPAFTEKVELRLAELKAKLPASARAEELFAQLRESAGARARDLALAIVEGKVTGDDALR</sequence>
<dbReference type="InterPro" id="IPR041796">
    <property type="entry name" value="Mre11_N"/>
</dbReference>
<dbReference type="InterPro" id="IPR029052">
    <property type="entry name" value="Metallo-depent_PP-like"/>
</dbReference>
<organism evidence="3 4">
    <name type="scientific">Hansschlegelia quercus</name>
    <dbReference type="NCBI Taxonomy" id="2528245"/>
    <lineage>
        <taxon>Bacteria</taxon>
        <taxon>Pseudomonadati</taxon>
        <taxon>Pseudomonadota</taxon>
        <taxon>Alphaproteobacteria</taxon>
        <taxon>Hyphomicrobiales</taxon>
        <taxon>Methylopilaceae</taxon>
        <taxon>Hansschlegelia</taxon>
    </lineage>
</organism>
<evidence type="ECO:0000313" key="4">
    <source>
        <dbReference type="Proteomes" id="UP000291613"/>
    </source>
</evidence>
<dbReference type="AlphaFoldDB" id="A0A4V2JEE3"/>
<dbReference type="Proteomes" id="UP000291613">
    <property type="component" value="Unassembled WGS sequence"/>
</dbReference>
<dbReference type="InterPro" id="IPR050535">
    <property type="entry name" value="DNA_Repair-Maintenance_Comp"/>
</dbReference>
<reference evidence="3 4" key="1">
    <citation type="submission" date="2019-02" db="EMBL/GenBank/DDBJ databases">
        <title>Hansschlegelia quercus sp. nov., a novel methylotrophic bacterium from buds of oak (Quercus robur L.).</title>
        <authorList>
            <person name="Agafonova N.V."/>
            <person name="Kaparullina E.N."/>
            <person name="Grouzdev D.S."/>
            <person name="Doronina N.V."/>
        </authorList>
    </citation>
    <scope>NUCLEOTIDE SEQUENCE [LARGE SCALE GENOMIC DNA]</scope>
    <source>
        <strain evidence="3 4">Dub</strain>
    </source>
</reference>
<dbReference type="RefSeq" id="WP_131001109.1">
    <property type="nucleotide sequence ID" value="NZ_JBHSZR010000002.1"/>
</dbReference>
<dbReference type="EMBL" id="SIUB01000001">
    <property type="protein sequence ID" value="TBN54856.1"/>
    <property type="molecule type" value="Genomic_DNA"/>
</dbReference>
<comment type="caution">
    <text evidence="3">The sequence shown here is derived from an EMBL/GenBank/DDBJ whole genome shotgun (WGS) entry which is preliminary data.</text>
</comment>
<keyword evidence="4" id="KW-1185">Reference proteome</keyword>
<gene>
    <name evidence="3" type="ORF">EYR15_01455</name>
</gene>
<keyword evidence="1" id="KW-0378">Hydrolase</keyword>
<dbReference type="CDD" id="cd00840">
    <property type="entry name" value="MPP_Mre11_N"/>
    <property type="match status" value="1"/>
</dbReference>
<dbReference type="SUPFAM" id="SSF56300">
    <property type="entry name" value="Metallo-dependent phosphatases"/>
    <property type="match status" value="1"/>
</dbReference>
<keyword evidence="3" id="KW-0269">Exonuclease</keyword>
<accession>A0A4V2JEE3</accession>
<protein>
    <submittedName>
        <fullName evidence="3">DNA repair exonuclease</fullName>
    </submittedName>
</protein>
<dbReference type="Gene3D" id="3.60.21.10">
    <property type="match status" value="1"/>
</dbReference>
<evidence type="ECO:0000259" key="2">
    <source>
        <dbReference type="Pfam" id="PF00149"/>
    </source>
</evidence>
<dbReference type="PANTHER" id="PTHR30337">
    <property type="entry name" value="COMPONENT OF ATP-DEPENDENT DSDNA EXONUCLEASE"/>
    <property type="match status" value="1"/>
</dbReference>
<keyword evidence="3" id="KW-0540">Nuclease</keyword>
<dbReference type="GO" id="GO:0004527">
    <property type="term" value="F:exonuclease activity"/>
    <property type="evidence" value="ECO:0007669"/>
    <property type="project" value="UniProtKB-KW"/>
</dbReference>
<dbReference type="InterPro" id="IPR004843">
    <property type="entry name" value="Calcineurin-like_PHP"/>
</dbReference>
<feature type="domain" description="Calcineurin-like phosphoesterase" evidence="2">
    <location>
        <begin position="4"/>
        <end position="200"/>
    </location>
</feature>
<dbReference type="PANTHER" id="PTHR30337:SF7">
    <property type="entry name" value="PHOSPHOESTERASE"/>
    <property type="match status" value="1"/>
</dbReference>